<organism evidence="1 2">
    <name type="scientific">Bacillus songklensis</name>
    <dbReference type="NCBI Taxonomy" id="1069116"/>
    <lineage>
        <taxon>Bacteria</taxon>
        <taxon>Bacillati</taxon>
        <taxon>Bacillota</taxon>
        <taxon>Bacilli</taxon>
        <taxon>Bacillales</taxon>
        <taxon>Bacillaceae</taxon>
        <taxon>Bacillus</taxon>
    </lineage>
</organism>
<sequence length="43" mass="4505">MTFSEALNDTTIGTNEGTPASNFQVLIDNVVKASENEVAAAYA</sequence>
<reference evidence="2" key="1">
    <citation type="journal article" date="2019" name="Int. J. Syst. Evol. Microbiol.">
        <title>The Global Catalogue of Microorganisms (GCM) 10K type strain sequencing project: providing services to taxonomists for standard genome sequencing and annotation.</title>
        <authorList>
            <consortium name="The Broad Institute Genomics Platform"/>
            <consortium name="The Broad Institute Genome Sequencing Center for Infectious Disease"/>
            <person name="Wu L."/>
            <person name="Ma J."/>
        </authorList>
    </citation>
    <scope>NUCLEOTIDE SEQUENCE [LARGE SCALE GENOMIC DNA]</scope>
    <source>
        <strain evidence="2">CCUG 61889</strain>
    </source>
</reference>
<gene>
    <name evidence="1" type="ORF">ACFOU2_24610</name>
</gene>
<proteinExistence type="predicted"/>
<evidence type="ECO:0000313" key="1">
    <source>
        <dbReference type="EMBL" id="MFC3886500.1"/>
    </source>
</evidence>
<comment type="caution">
    <text evidence="1">The sequence shown here is derived from an EMBL/GenBank/DDBJ whole genome shotgun (WGS) entry which is preliminary data.</text>
</comment>
<keyword evidence="2" id="KW-1185">Reference proteome</keyword>
<accession>A0ABV8BB08</accession>
<protein>
    <submittedName>
        <fullName evidence="1">Uncharacterized protein</fullName>
    </submittedName>
</protein>
<evidence type="ECO:0000313" key="2">
    <source>
        <dbReference type="Proteomes" id="UP001595752"/>
    </source>
</evidence>
<name>A0ABV8BB08_9BACI</name>
<dbReference type="EMBL" id="JBHRZT010000073">
    <property type="protein sequence ID" value="MFC3886500.1"/>
    <property type="molecule type" value="Genomic_DNA"/>
</dbReference>
<dbReference type="Proteomes" id="UP001595752">
    <property type="component" value="Unassembled WGS sequence"/>
</dbReference>